<dbReference type="InterPro" id="IPR003594">
    <property type="entry name" value="HATPase_dom"/>
</dbReference>
<dbReference type="AlphaFoldDB" id="A0A2N8KS25"/>
<dbReference type="InterPro" id="IPR036890">
    <property type="entry name" value="HATPase_C_sf"/>
</dbReference>
<keyword evidence="5" id="KW-1185">Reference proteome</keyword>
<evidence type="ECO:0000256" key="1">
    <source>
        <dbReference type="SAM" id="MobiDB-lite"/>
    </source>
</evidence>
<gene>
    <name evidence="4" type="ORF">C1O66_21350</name>
</gene>
<feature type="transmembrane region" description="Helical" evidence="2">
    <location>
        <begin position="143"/>
        <end position="166"/>
    </location>
</feature>
<evidence type="ECO:0000313" key="5">
    <source>
        <dbReference type="Proteomes" id="UP000235916"/>
    </source>
</evidence>
<dbReference type="GO" id="GO:0016020">
    <property type="term" value="C:membrane"/>
    <property type="evidence" value="ECO:0007669"/>
    <property type="project" value="InterPro"/>
</dbReference>
<dbReference type="GO" id="GO:0000155">
    <property type="term" value="F:phosphorelay sensor kinase activity"/>
    <property type="evidence" value="ECO:0007669"/>
    <property type="project" value="InterPro"/>
</dbReference>
<comment type="caution">
    <text evidence="4">The sequence shown here is derived from an EMBL/GenBank/DDBJ whole genome shotgun (WGS) entry which is preliminary data.</text>
</comment>
<dbReference type="InterPro" id="IPR050640">
    <property type="entry name" value="Bact_2-comp_sensor_kinase"/>
</dbReference>
<dbReference type="EMBL" id="POSP01000004">
    <property type="protein sequence ID" value="PND36256.1"/>
    <property type="molecule type" value="Genomic_DNA"/>
</dbReference>
<dbReference type="InterPro" id="IPR010559">
    <property type="entry name" value="Sig_transdc_His_kin_internal"/>
</dbReference>
<feature type="domain" description="Histidine kinase/HSP90-like ATPase" evidence="3">
    <location>
        <begin position="284"/>
        <end position="383"/>
    </location>
</feature>
<dbReference type="Gene3D" id="3.30.565.10">
    <property type="entry name" value="Histidine kinase-like ATPase, C-terminal domain"/>
    <property type="match status" value="1"/>
</dbReference>
<feature type="transmembrane region" description="Helical" evidence="2">
    <location>
        <begin position="82"/>
        <end position="100"/>
    </location>
</feature>
<name>A0A2N8KS25_9BURK</name>
<dbReference type="Pfam" id="PF02518">
    <property type="entry name" value="HATPase_c"/>
    <property type="match status" value="1"/>
</dbReference>
<feature type="region of interest" description="Disordered" evidence="1">
    <location>
        <begin position="391"/>
        <end position="414"/>
    </location>
</feature>
<dbReference type="SUPFAM" id="SSF55874">
    <property type="entry name" value="ATPase domain of HSP90 chaperone/DNA topoisomerase II/histidine kinase"/>
    <property type="match status" value="1"/>
</dbReference>
<accession>A0A2N8KS25</accession>
<proteinExistence type="predicted"/>
<feature type="transmembrane region" description="Helical" evidence="2">
    <location>
        <begin position="112"/>
        <end position="131"/>
    </location>
</feature>
<reference evidence="4 5" key="1">
    <citation type="submission" date="2018-01" db="EMBL/GenBank/DDBJ databases">
        <title>Draft genome sequence of Paucibacter aquatile CR182 isolated from freshwater of the Nakdong River.</title>
        <authorList>
            <person name="Choi A."/>
            <person name="Chung E.J."/>
        </authorList>
    </citation>
    <scope>NUCLEOTIDE SEQUENCE [LARGE SCALE GENOMIC DNA]</scope>
    <source>
        <strain evidence="4 5">CR182</strain>
    </source>
</reference>
<evidence type="ECO:0000256" key="2">
    <source>
        <dbReference type="SAM" id="Phobius"/>
    </source>
</evidence>
<evidence type="ECO:0000313" key="4">
    <source>
        <dbReference type="EMBL" id="PND36256.1"/>
    </source>
</evidence>
<dbReference type="PANTHER" id="PTHR34220:SF9">
    <property type="entry name" value="SIGNAL TRANSDUCTION HISTIDINE KINASE INTERNAL REGION DOMAIN-CONTAINING PROTEIN"/>
    <property type="match status" value="1"/>
</dbReference>
<dbReference type="PANTHER" id="PTHR34220">
    <property type="entry name" value="SENSOR HISTIDINE KINASE YPDA"/>
    <property type="match status" value="1"/>
</dbReference>
<keyword evidence="2" id="KW-0472">Membrane</keyword>
<dbReference type="Proteomes" id="UP000235916">
    <property type="component" value="Unassembled WGS sequence"/>
</dbReference>
<keyword evidence="2" id="KW-0812">Transmembrane</keyword>
<organism evidence="4 5">
    <name type="scientific">Kinneretia aquatilis</name>
    <dbReference type="NCBI Taxonomy" id="2070761"/>
    <lineage>
        <taxon>Bacteria</taxon>
        <taxon>Pseudomonadati</taxon>
        <taxon>Pseudomonadota</taxon>
        <taxon>Betaproteobacteria</taxon>
        <taxon>Burkholderiales</taxon>
        <taxon>Sphaerotilaceae</taxon>
        <taxon>Roseateles</taxon>
    </lineage>
</organism>
<keyword evidence="2" id="KW-1133">Transmembrane helix</keyword>
<evidence type="ECO:0000259" key="3">
    <source>
        <dbReference type="SMART" id="SM00387"/>
    </source>
</evidence>
<dbReference type="SMART" id="SM00387">
    <property type="entry name" value="HATPase_c"/>
    <property type="match status" value="1"/>
</dbReference>
<feature type="transmembrane region" description="Helical" evidence="2">
    <location>
        <begin position="38"/>
        <end position="62"/>
    </location>
</feature>
<dbReference type="OrthoDB" id="2514702at2"/>
<protein>
    <recommendedName>
        <fullName evidence="3">Histidine kinase/HSP90-like ATPase domain-containing protein</fullName>
    </recommendedName>
</protein>
<sequence length="414" mass="45666">MPQQRSCPAARMPAMSMAFNDTRSAGPKSGRQVFLQIVQLRVVAAVYYLCLLVATSRALHWYKPEDSLESWVHLWVRFTRQNLITGFTLLLAIALVEAWLQHRKHAGPALRWRGLALGLAAPVSVLLRHVIGRLDNPEAVFKWSWVFSTSLLWIMIGGAAYALLLFTRRHQALHQQLAANAREQERLRGQQLEAQLSALQAQIEPHFLFNTLAHVKRLYETAPERGRDMLQALIAYLRAALPAMRRSESTLGQELDLVCNYLSVLQMRMGERLRFTVSVEPGLRDASLPTLVLPTLVENAIKHGLAPLPEGGSIHISAEAEGEQLCVQVLDDGRGFSGQGGSGVGLANTRARLSALFGDRAALVLEAAEPRGVRVRLQLPLNRGSSMASNMIQQAPPSAHRSHPVTATRPGLPA</sequence>
<dbReference type="Pfam" id="PF06580">
    <property type="entry name" value="His_kinase"/>
    <property type="match status" value="1"/>
</dbReference>